<comment type="similarity">
    <text evidence="1 6">Belongs to the sigma-70 factor family. ECF subfamily.</text>
</comment>
<dbReference type="SUPFAM" id="SSF88946">
    <property type="entry name" value="Sigma2 domain of RNA polymerase sigma factors"/>
    <property type="match status" value="1"/>
</dbReference>
<dbReference type="Gene3D" id="1.10.1740.10">
    <property type="match status" value="1"/>
</dbReference>
<dbReference type="Pfam" id="PF04542">
    <property type="entry name" value="Sigma70_r2"/>
    <property type="match status" value="1"/>
</dbReference>
<dbReference type="SUPFAM" id="SSF88659">
    <property type="entry name" value="Sigma3 and sigma4 domains of RNA polymerase sigma factors"/>
    <property type="match status" value="1"/>
</dbReference>
<feature type="domain" description="RNA polymerase sigma-70 region 2" evidence="7">
    <location>
        <begin position="24"/>
        <end position="90"/>
    </location>
</feature>
<keyword evidence="3 6" id="KW-0731">Sigma factor</keyword>
<evidence type="ECO:0000256" key="6">
    <source>
        <dbReference type="RuleBase" id="RU000716"/>
    </source>
</evidence>
<dbReference type="GO" id="GO:0003677">
    <property type="term" value="F:DNA binding"/>
    <property type="evidence" value="ECO:0007669"/>
    <property type="project" value="UniProtKB-KW"/>
</dbReference>
<keyword evidence="10" id="KW-1185">Reference proteome</keyword>
<comment type="caution">
    <text evidence="9">The sequence shown here is derived from an EMBL/GenBank/DDBJ whole genome shotgun (WGS) entry which is preliminary data.</text>
</comment>
<keyword evidence="5 6" id="KW-0804">Transcription</keyword>
<dbReference type="PANTHER" id="PTHR43133:SF51">
    <property type="entry name" value="RNA POLYMERASE SIGMA FACTOR"/>
    <property type="match status" value="1"/>
</dbReference>
<keyword evidence="2 6" id="KW-0805">Transcription regulation</keyword>
<dbReference type="InterPro" id="IPR014284">
    <property type="entry name" value="RNA_pol_sigma-70_dom"/>
</dbReference>
<dbReference type="InterPro" id="IPR013249">
    <property type="entry name" value="RNA_pol_sigma70_r4_t2"/>
</dbReference>
<dbReference type="InterPro" id="IPR000838">
    <property type="entry name" value="RNA_pol_sigma70_ECF_CS"/>
</dbReference>
<evidence type="ECO:0000256" key="4">
    <source>
        <dbReference type="ARBA" id="ARBA00023125"/>
    </source>
</evidence>
<evidence type="ECO:0000256" key="1">
    <source>
        <dbReference type="ARBA" id="ARBA00010641"/>
    </source>
</evidence>
<dbReference type="GO" id="GO:0006352">
    <property type="term" value="P:DNA-templated transcription initiation"/>
    <property type="evidence" value="ECO:0007669"/>
    <property type="project" value="InterPro"/>
</dbReference>
<evidence type="ECO:0000259" key="7">
    <source>
        <dbReference type="Pfam" id="PF04542"/>
    </source>
</evidence>
<dbReference type="InterPro" id="IPR036388">
    <property type="entry name" value="WH-like_DNA-bd_sf"/>
</dbReference>
<dbReference type="GO" id="GO:0016987">
    <property type="term" value="F:sigma factor activity"/>
    <property type="evidence" value="ECO:0007669"/>
    <property type="project" value="UniProtKB-KW"/>
</dbReference>
<evidence type="ECO:0000259" key="8">
    <source>
        <dbReference type="Pfam" id="PF08281"/>
    </source>
</evidence>
<dbReference type="InterPro" id="IPR013325">
    <property type="entry name" value="RNA_pol_sigma_r2"/>
</dbReference>
<dbReference type="RefSeq" id="WP_136926985.1">
    <property type="nucleotide sequence ID" value="NZ_SSMQ01000001.1"/>
</dbReference>
<organism evidence="9 10">
    <name type="scientific">Polyangium fumosum</name>
    <dbReference type="NCBI Taxonomy" id="889272"/>
    <lineage>
        <taxon>Bacteria</taxon>
        <taxon>Pseudomonadati</taxon>
        <taxon>Myxococcota</taxon>
        <taxon>Polyangia</taxon>
        <taxon>Polyangiales</taxon>
        <taxon>Polyangiaceae</taxon>
        <taxon>Polyangium</taxon>
    </lineage>
</organism>
<name>A0A4U1JK79_9BACT</name>
<keyword evidence="4 6" id="KW-0238">DNA-binding</keyword>
<evidence type="ECO:0000256" key="5">
    <source>
        <dbReference type="ARBA" id="ARBA00023163"/>
    </source>
</evidence>
<evidence type="ECO:0000256" key="3">
    <source>
        <dbReference type="ARBA" id="ARBA00023082"/>
    </source>
</evidence>
<dbReference type="PROSITE" id="PS01063">
    <property type="entry name" value="SIGMA70_ECF"/>
    <property type="match status" value="1"/>
</dbReference>
<dbReference type="Pfam" id="PF08281">
    <property type="entry name" value="Sigma70_r4_2"/>
    <property type="match status" value="1"/>
</dbReference>
<proteinExistence type="inferred from homology"/>
<protein>
    <recommendedName>
        <fullName evidence="6">RNA polymerase sigma factor</fullName>
    </recommendedName>
</protein>
<evidence type="ECO:0000313" key="9">
    <source>
        <dbReference type="EMBL" id="TKD13169.1"/>
    </source>
</evidence>
<dbReference type="InterPro" id="IPR013324">
    <property type="entry name" value="RNA_pol_sigma_r3/r4-like"/>
</dbReference>
<feature type="domain" description="RNA polymerase sigma factor 70 region 4 type 2" evidence="8">
    <location>
        <begin position="135"/>
        <end position="181"/>
    </location>
</feature>
<dbReference type="Gene3D" id="1.10.10.10">
    <property type="entry name" value="Winged helix-like DNA-binding domain superfamily/Winged helix DNA-binding domain"/>
    <property type="match status" value="1"/>
</dbReference>
<gene>
    <name evidence="9" type="ORF">E8A74_01030</name>
</gene>
<evidence type="ECO:0000256" key="2">
    <source>
        <dbReference type="ARBA" id="ARBA00023015"/>
    </source>
</evidence>
<reference evidence="9 10" key="1">
    <citation type="submission" date="2019-04" db="EMBL/GenBank/DDBJ databases">
        <authorList>
            <person name="Li Y."/>
            <person name="Wang J."/>
        </authorList>
    </citation>
    <scope>NUCLEOTIDE SEQUENCE [LARGE SCALE GENOMIC DNA]</scope>
    <source>
        <strain evidence="9 10">DSM 14668</strain>
    </source>
</reference>
<dbReference type="EMBL" id="SSMQ01000001">
    <property type="protein sequence ID" value="TKD13169.1"/>
    <property type="molecule type" value="Genomic_DNA"/>
</dbReference>
<dbReference type="NCBIfam" id="TIGR02937">
    <property type="entry name" value="sigma70-ECF"/>
    <property type="match status" value="1"/>
</dbReference>
<sequence length="195" mass="21951">MGKPTDRELVEQARAGNAQAFGTLVQRHQRRIFRLAFHLVRTGAEAEDVTQETFVRAYQALDRFDGRSEPFTWLYRIAVNLSLNAIRARKTKRDAVPADDPRIEPLLAEHRSSHGSDPARSAQERQLTKALCEGIDKLSDTLRTTLVLVCIDGMGHEEAARVLDCPEGTVAWRVHEARRKLREHLEKQGFGGDAA</sequence>
<dbReference type="OrthoDB" id="5511424at2"/>
<dbReference type="InterPro" id="IPR007627">
    <property type="entry name" value="RNA_pol_sigma70_r2"/>
</dbReference>
<evidence type="ECO:0000313" key="10">
    <source>
        <dbReference type="Proteomes" id="UP000309215"/>
    </source>
</evidence>
<dbReference type="PANTHER" id="PTHR43133">
    <property type="entry name" value="RNA POLYMERASE ECF-TYPE SIGMA FACTO"/>
    <property type="match status" value="1"/>
</dbReference>
<dbReference type="Proteomes" id="UP000309215">
    <property type="component" value="Unassembled WGS sequence"/>
</dbReference>
<dbReference type="InterPro" id="IPR039425">
    <property type="entry name" value="RNA_pol_sigma-70-like"/>
</dbReference>
<accession>A0A4U1JK79</accession>
<dbReference type="AlphaFoldDB" id="A0A4U1JK79"/>